<feature type="domain" description="PAS" evidence="1">
    <location>
        <begin position="50"/>
        <end position="81"/>
    </location>
</feature>
<organism evidence="5 6">
    <name type="scientific">Paenalkalicoccus suaedae</name>
    <dbReference type="NCBI Taxonomy" id="2592382"/>
    <lineage>
        <taxon>Bacteria</taxon>
        <taxon>Bacillati</taxon>
        <taxon>Bacillota</taxon>
        <taxon>Bacilli</taxon>
        <taxon>Bacillales</taxon>
        <taxon>Bacillaceae</taxon>
        <taxon>Paenalkalicoccus</taxon>
    </lineage>
</organism>
<dbReference type="CDD" id="cd01949">
    <property type="entry name" value="GGDEF"/>
    <property type="match status" value="1"/>
</dbReference>
<dbReference type="InterPro" id="IPR029787">
    <property type="entry name" value="Nucleotide_cyclase"/>
</dbReference>
<evidence type="ECO:0000313" key="5">
    <source>
        <dbReference type="EMBL" id="QKS72014.1"/>
    </source>
</evidence>
<dbReference type="AlphaFoldDB" id="A0A859FH74"/>
<evidence type="ECO:0000259" key="2">
    <source>
        <dbReference type="PROSITE" id="PS50113"/>
    </source>
</evidence>
<dbReference type="InterPro" id="IPR000014">
    <property type="entry name" value="PAS"/>
</dbReference>
<dbReference type="PROSITE" id="PS50887">
    <property type="entry name" value="GGDEF"/>
    <property type="match status" value="1"/>
</dbReference>
<dbReference type="InterPro" id="IPR035919">
    <property type="entry name" value="EAL_sf"/>
</dbReference>
<feature type="domain" description="GGDEF" evidence="4">
    <location>
        <begin position="316"/>
        <end position="452"/>
    </location>
</feature>
<gene>
    <name evidence="5" type="ORF">FLK61_35725</name>
</gene>
<feature type="domain" description="PAC" evidence="2">
    <location>
        <begin position="108"/>
        <end position="160"/>
    </location>
</feature>
<dbReference type="InterPro" id="IPR043128">
    <property type="entry name" value="Rev_trsase/Diguanyl_cyclase"/>
</dbReference>
<name>A0A859FH74_9BACI</name>
<reference evidence="6" key="1">
    <citation type="submission" date="2019-07" db="EMBL/GenBank/DDBJ databases">
        <title>Bacillus alkalisoli sp. nov. isolated from saline soil.</title>
        <authorList>
            <person name="Sun J.-Q."/>
            <person name="Xu L."/>
        </authorList>
    </citation>
    <scope>NUCLEOTIDE SEQUENCE [LARGE SCALE GENOMIC DNA]</scope>
    <source>
        <strain evidence="6">M4U3P1</strain>
    </source>
</reference>
<dbReference type="InterPro" id="IPR035965">
    <property type="entry name" value="PAS-like_dom_sf"/>
</dbReference>
<dbReference type="SMART" id="SM00086">
    <property type="entry name" value="PAC"/>
    <property type="match status" value="2"/>
</dbReference>
<dbReference type="NCBIfam" id="TIGR00229">
    <property type="entry name" value="sensory_box"/>
    <property type="match status" value="1"/>
</dbReference>
<dbReference type="Gene3D" id="3.20.20.450">
    <property type="entry name" value="EAL domain"/>
    <property type="match status" value="1"/>
</dbReference>
<sequence>MWRSTNVVGDWIETFRFQLEKDYGVISESLNEHLFTLEGIWDAVDSSNMIAIFSNQGEILHANETFCKVSGYANKELVGESYTILKSDKYDPALYKDLCNHLKNNEYWHGELKNQTKSGDNYWVLARVFPILSENGETAVYLTIQTDITEGRLAEVQHRVELEKDFASVIKHLQNFVLRVVQTNHTYKVKLLEGKLAEALKLKQLDLDTLDVRDLLGAEEDYPYIDRQFQKAFHGQTVHFEFEKSNYYLHASLSPIYKRGQITEVVVSVSDVTEMKKAELTAKSIAFQDTLTGLPNRRLLEEQLLYDLEEAKEKQHKMALLLIDLDHFKHINDMFGHSIGDQFIMMIAERLQAIPLQDFADEHRLYHLGGDEFAISLVGYSEETLMDLLDVVLESFDEPFPHLEDGFHQLASIGVAEATSNYVQSEDLMKNADMALYSAKHAGGQTYRFFEDRMRGEFLVSVQIENDIRQALKAGNQFALHYQPVKRADTKETIGVEALVRWFHPKKGLISPAEFIPVAERTGLIIPLGEWIVRKACQDLYAMRLEGLTLTVAINISTEQMKQPDFVDIIRTIVRTEGVDPSNIQLEITENALMENTAESVAKIDMLRALGFTIAIDDFGTGYSSLSYLKHFKVDSLKIDQSFIRDLPRENADKAIVAATLQLGEKLGITTVAEGVETEASSQYLKESGCSYLQGYHFSKPIPYQELMMYLDREKVKF</sequence>
<dbReference type="SUPFAM" id="SSF55785">
    <property type="entry name" value="PYP-like sensor domain (PAS domain)"/>
    <property type="match status" value="2"/>
</dbReference>
<evidence type="ECO:0000259" key="4">
    <source>
        <dbReference type="PROSITE" id="PS50887"/>
    </source>
</evidence>
<dbReference type="CDD" id="cd00130">
    <property type="entry name" value="PAS"/>
    <property type="match status" value="1"/>
</dbReference>
<dbReference type="InterPro" id="IPR052155">
    <property type="entry name" value="Biofilm_reg_signaling"/>
</dbReference>
<dbReference type="SUPFAM" id="SSF141868">
    <property type="entry name" value="EAL domain-like"/>
    <property type="match status" value="1"/>
</dbReference>
<proteinExistence type="predicted"/>
<dbReference type="Pfam" id="PF00990">
    <property type="entry name" value="GGDEF"/>
    <property type="match status" value="1"/>
</dbReference>
<evidence type="ECO:0000259" key="1">
    <source>
        <dbReference type="PROSITE" id="PS50112"/>
    </source>
</evidence>
<dbReference type="NCBIfam" id="TIGR00254">
    <property type="entry name" value="GGDEF"/>
    <property type="match status" value="1"/>
</dbReference>
<evidence type="ECO:0000259" key="3">
    <source>
        <dbReference type="PROSITE" id="PS50883"/>
    </source>
</evidence>
<dbReference type="InterPro" id="IPR000160">
    <property type="entry name" value="GGDEF_dom"/>
</dbReference>
<dbReference type="PANTHER" id="PTHR44757:SF2">
    <property type="entry name" value="BIOFILM ARCHITECTURE MAINTENANCE PROTEIN MBAA"/>
    <property type="match status" value="1"/>
</dbReference>
<dbReference type="FunFam" id="3.20.20.450:FF:000001">
    <property type="entry name" value="Cyclic di-GMP phosphodiesterase yahA"/>
    <property type="match status" value="1"/>
</dbReference>
<dbReference type="SMART" id="SM00267">
    <property type="entry name" value="GGDEF"/>
    <property type="match status" value="1"/>
</dbReference>
<dbReference type="Pfam" id="PF13426">
    <property type="entry name" value="PAS_9"/>
    <property type="match status" value="1"/>
</dbReference>
<dbReference type="InterPro" id="IPR000700">
    <property type="entry name" value="PAS-assoc_C"/>
</dbReference>
<dbReference type="PANTHER" id="PTHR44757">
    <property type="entry name" value="DIGUANYLATE CYCLASE DGCP"/>
    <property type="match status" value="1"/>
</dbReference>
<dbReference type="KEGG" id="psua:FLK61_35725"/>
<dbReference type="SUPFAM" id="SSF55073">
    <property type="entry name" value="Nucleotide cyclase"/>
    <property type="match status" value="1"/>
</dbReference>
<dbReference type="Proteomes" id="UP000318138">
    <property type="component" value="Chromosome"/>
</dbReference>
<dbReference type="SMART" id="SM00052">
    <property type="entry name" value="EAL"/>
    <property type="match status" value="1"/>
</dbReference>
<protein>
    <submittedName>
        <fullName evidence="5">EAL domain-containing protein</fullName>
    </submittedName>
</protein>
<dbReference type="PROSITE" id="PS50113">
    <property type="entry name" value="PAC"/>
    <property type="match status" value="1"/>
</dbReference>
<dbReference type="InterPro" id="IPR001610">
    <property type="entry name" value="PAC"/>
</dbReference>
<dbReference type="CDD" id="cd01948">
    <property type="entry name" value="EAL"/>
    <property type="match status" value="1"/>
</dbReference>
<dbReference type="RefSeq" id="WP_176009997.1">
    <property type="nucleotide sequence ID" value="NZ_CP041372.2"/>
</dbReference>
<dbReference type="PROSITE" id="PS50112">
    <property type="entry name" value="PAS"/>
    <property type="match status" value="1"/>
</dbReference>
<dbReference type="PROSITE" id="PS50883">
    <property type="entry name" value="EAL"/>
    <property type="match status" value="1"/>
</dbReference>
<feature type="domain" description="EAL" evidence="3">
    <location>
        <begin position="461"/>
        <end position="715"/>
    </location>
</feature>
<dbReference type="EMBL" id="CP041372">
    <property type="protein sequence ID" value="QKS72014.1"/>
    <property type="molecule type" value="Genomic_DNA"/>
</dbReference>
<dbReference type="Pfam" id="PF00563">
    <property type="entry name" value="EAL"/>
    <property type="match status" value="1"/>
</dbReference>
<dbReference type="Gene3D" id="3.30.450.20">
    <property type="entry name" value="PAS domain"/>
    <property type="match status" value="2"/>
</dbReference>
<keyword evidence="6" id="KW-1185">Reference proteome</keyword>
<dbReference type="Gene3D" id="3.30.70.270">
    <property type="match status" value="1"/>
</dbReference>
<evidence type="ECO:0000313" key="6">
    <source>
        <dbReference type="Proteomes" id="UP000318138"/>
    </source>
</evidence>
<dbReference type="InterPro" id="IPR001633">
    <property type="entry name" value="EAL_dom"/>
</dbReference>
<accession>A0A859FH74</accession>